<proteinExistence type="predicted"/>
<evidence type="ECO:0000313" key="1">
    <source>
        <dbReference type="EMBL" id="MFD2517202.1"/>
    </source>
</evidence>
<gene>
    <name evidence="1" type="ORF">ACFSTG_04795</name>
</gene>
<reference evidence="2" key="1">
    <citation type="journal article" date="2019" name="Int. J. Syst. Evol. Microbiol.">
        <title>The Global Catalogue of Microorganisms (GCM) 10K type strain sequencing project: providing services to taxonomists for standard genome sequencing and annotation.</title>
        <authorList>
            <consortium name="The Broad Institute Genomics Platform"/>
            <consortium name="The Broad Institute Genome Sequencing Center for Infectious Disease"/>
            <person name="Wu L."/>
            <person name="Ma J."/>
        </authorList>
    </citation>
    <scope>NUCLEOTIDE SEQUENCE [LARGE SCALE GENOMIC DNA]</scope>
    <source>
        <strain evidence="2">KCTC 42585</strain>
    </source>
</reference>
<dbReference type="EMBL" id="JBHULT010000006">
    <property type="protein sequence ID" value="MFD2517202.1"/>
    <property type="molecule type" value="Genomic_DNA"/>
</dbReference>
<keyword evidence="2" id="KW-1185">Reference proteome</keyword>
<comment type="caution">
    <text evidence="1">The sequence shown here is derived from an EMBL/GenBank/DDBJ whole genome shotgun (WGS) entry which is preliminary data.</text>
</comment>
<dbReference type="Proteomes" id="UP001597468">
    <property type="component" value="Unassembled WGS sequence"/>
</dbReference>
<protein>
    <recommendedName>
        <fullName evidence="3">DUF5017 domain-containing protein</fullName>
    </recommendedName>
</protein>
<dbReference type="PROSITE" id="PS51257">
    <property type="entry name" value="PROKAR_LIPOPROTEIN"/>
    <property type="match status" value="1"/>
</dbReference>
<evidence type="ECO:0008006" key="3">
    <source>
        <dbReference type="Google" id="ProtNLM"/>
    </source>
</evidence>
<dbReference type="RefSeq" id="WP_380748999.1">
    <property type="nucleotide sequence ID" value="NZ_JBHULT010000006.1"/>
</dbReference>
<organism evidence="1 2">
    <name type="scientific">Salinimicrobium flavum</name>
    <dbReference type="NCBI Taxonomy" id="1737065"/>
    <lineage>
        <taxon>Bacteria</taxon>
        <taxon>Pseudomonadati</taxon>
        <taxon>Bacteroidota</taxon>
        <taxon>Flavobacteriia</taxon>
        <taxon>Flavobacteriales</taxon>
        <taxon>Flavobacteriaceae</taxon>
        <taxon>Salinimicrobium</taxon>
    </lineage>
</organism>
<name>A0ABW5IVR5_9FLAO</name>
<sequence>MKKSIYLLMMFAGLVFTSCEPLDDIHDEVDAELDARPTVGTAEFTLTDEDYEFLNRDYGNFDSPEQAGDSIPRLLKNKYPVWGKGSLATVTFDVYNPAVKVGSFVSYEVTEEEYKELGFKYGNFDSADDMIKFLNHKYPEAKTGDAVELTYEYYAGSTSTRTTTYVFMNGAWEEAVTLERADYTAMGESYPNFSSRNDAIEDLSTFLKLEYPYAEAEDTKAVIYALHIGGGKTVKQVEIFTYDGAAWGSPGSVVETTLQFGHDGTAWEPDNTVVYILGPADFTFISDELGDTYDDPAWSAGNYNNFDRRFGNPNYWSDDMLVEAMNILLNEKVAPNAEEGQKYVMVFAIYNGTAGTEQLSLIKQGGVWVRN</sequence>
<evidence type="ECO:0000313" key="2">
    <source>
        <dbReference type="Proteomes" id="UP001597468"/>
    </source>
</evidence>
<accession>A0ABW5IVR5</accession>